<name>A0A4Q7ZSD2_9ACTN</name>
<dbReference type="AlphaFoldDB" id="A0A4Q7ZSD2"/>
<proteinExistence type="predicted"/>
<reference evidence="1 2" key="1">
    <citation type="submission" date="2019-02" db="EMBL/GenBank/DDBJ databases">
        <title>Sequencing the genomes of 1000 actinobacteria strains.</title>
        <authorList>
            <person name="Klenk H.-P."/>
        </authorList>
    </citation>
    <scope>NUCLEOTIDE SEQUENCE [LARGE SCALE GENOMIC DNA]</scope>
    <source>
        <strain evidence="1 2">DSM 45162</strain>
    </source>
</reference>
<dbReference type="Proteomes" id="UP000292564">
    <property type="component" value="Unassembled WGS sequence"/>
</dbReference>
<dbReference type="EMBL" id="SHKY01000001">
    <property type="protein sequence ID" value="RZU53379.1"/>
    <property type="molecule type" value="Genomic_DNA"/>
</dbReference>
<dbReference type="RefSeq" id="WP_130511872.1">
    <property type="nucleotide sequence ID" value="NZ_SHKY01000001.1"/>
</dbReference>
<comment type="caution">
    <text evidence="1">The sequence shown here is derived from an EMBL/GenBank/DDBJ whole genome shotgun (WGS) entry which is preliminary data.</text>
</comment>
<evidence type="ECO:0000313" key="1">
    <source>
        <dbReference type="EMBL" id="RZU53379.1"/>
    </source>
</evidence>
<organism evidence="1 2">
    <name type="scientific">Krasilnikovia cinnamomea</name>
    <dbReference type="NCBI Taxonomy" id="349313"/>
    <lineage>
        <taxon>Bacteria</taxon>
        <taxon>Bacillati</taxon>
        <taxon>Actinomycetota</taxon>
        <taxon>Actinomycetes</taxon>
        <taxon>Micromonosporales</taxon>
        <taxon>Micromonosporaceae</taxon>
        <taxon>Krasilnikovia</taxon>
    </lineage>
</organism>
<gene>
    <name evidence="1" type="ORF">EV385_5302</name>
</gene>
<sequence length="163" mass="17744">MPVQPAEEFGRHLRPPLPCDGRRYPSLLLRRTEGTILIDYPIRDFHTTLLEHVVGFRGAGAAAYLRELRLAVSRNGGCTDHTGRWTVEQVDVAGPRSLLIQLHEEFEDPSGQPAGKDSYLIAARTGRVVVVLADVGWEMGSGHPDTIGGLIDAALRRAGTVAV</sequence>
<accession>A0A4Q7ZSD2</accession>
<protein>
    <submittedName>
        <fullName evidence="1">Uncharacterized protein</fullName>
    </submittedName>
</protein>
<keyword evidence="2" id="KW-1185">Reference proteome</keyword>
<dbReference type="OrthoDB" id="3293604at2"/>
<evidence type="ECO:0000313" key="2">
    <source>
        <dbReference type="Proteomes" id="UP000292564"/>
    </source>
</evidence>